<dbReference type="Pfam" id="PF04827">
    <property type="entry name" value="Plant_tran"/>
    <property type="match status" value="1"/>
</dbReference>
<protein>
    <recommendedName>
        <fullName evidence="2">DDE Tnp4 domain-containing protein</fullName>
    </recommendedName>
</protein>
<proteinExistence type="predicted"/>
<organism evidence="1">
    <name type="scientific">Tanacetum cinerariifolium</name>
    <name type="common">Dalmatian daisy</name>
    <name type="synonym">Chrysanthemum cinerariifolium</name>
    <dbReference type="NCBI Taxonomy" id="118510"/>
    <lineage>
        <taxon>Eukaryota</taxon>
        <taxon>Viridiplantae</taxon>
        <taxon>Streptophyta</taxon>
        <taxon>Embryophyta</taxon>
        <taxon>Tracheophyta</taxon>
        <taxon>Spermatophyta</taxon>
        <taxon>Magnoliopsida</taxon>
        <taxon>eudicotyledons</taxon>
        <taxon>Gunneridae</taxon>
        <taxon>Pentapetalae</taxon>
        <taxon>asterids</taxon>
        <taxon>campanulids</taxon>
        <taxon>Asterales</taxon>
        <taxon>Asteraceae</taxon>
        <taxon>Asteroideae</taxon>
        <taxon>Anthemideae</taxon>
        <taxon>Anthemidinae</taxon>
        <taxon>Tanacetum</taxon>
    </lineage>
</organism>
<name>A0A699ILU0_TANCI</name>
<dbReference type="InterPro" id="IPR006912">
    <property type="entry name" value="Harbinger_derived_prot"/>
</dbReference>
<accession>A0A699ILU0</accession>
<dbReference type="EMBL" id="BKCJ010308413">
    <property type="protein sequence ID" value="GEZ67379.1"/>
    <property type="molecule type" value="Genomic_DNA"/>
</dbReference>
<sequence length="123" mass="14200">MGDPSEKLNFTPKVSHAKLRNVIERAFGVLKARSPILKNMPSYPFITQRDIVVACFVIHNFIRKERLSDEFFTLYDHRKVDDNSSLQDDNVVVEDVQPHGYAADQEYITSLRDSIAAHYPLMF</sequence>
<evidence type="ECO:0008006" key="2">
    <source>
        <dbReference type="Google" id="ProtNLM"/>
    </source>
</evidence>
<gene>
    <name evidence="1" type="ORF">Tci_539352</name>
</gene>
<evidence type="ECO:0000313" key="1">
    <source>
        <dbReference type="EMBL" id="GEZ67379.1"/>
    </source>
</evidence>
<reference evidence="1" key="1">
    <citation type="journal article" date="2019" name="Sci. Rep.">
        <title>Draft genome of Tanacetum cinerariifolium, the natural source of mosquito coil.</title>
        <authorList>
            <person name="Yamashiro T."/>
            <person name="Shiraishi A."/>
            <person name="Satake H."/>
            <person name="Nakayama K."/>
        </authorList>
    </citation>
    <scope>NUCLEOTIDE SEQUENCE</scope>
</reference>
<comment type="caution">
    <text evidence="1">The sequence shown here is derived from an EMBL/GenBank/DDBJ whole genome shotgun (WGS) entry which is preliminary data.</text>
</comment>
<dbReference type="AlphaFoldDB" id="A0A699ILU0"/>